<sequence>MSILPEERRILLERLNLKTSTSDIERFFTRWGPLSECIVMFDKNTRRSRGYGFICFVWDHHCEECLEAQPHSIDGVQIEMRPIKGVSSNPIVKYVSTRKILVSYLGAQLVVDELEEYFSKFGIAHVDCALDTLNEKPLYFAYVTFDEVESCDSCINIGEHCVSGYHIFIRKVIRREDLKKAEQMERVRAVCEARIQEELQEEAGRKRRHLDRKLRENYATELALLRPPPPPPPAAAPLRESIEDPTPSASSWVPLLPNEQFQEYGASHLAGYGPQRRKPKQCGTFTGSHLSRHPVGTGTSQWIPLPHGSISSPSDVIFCFGRRTENLFILPRCQSAASKRICTQSRLVDLSYMYEVDFAKTATAPLSAPLEFDIRETFSKVIHIWKERCHTVNRRLLGIISVNEQNPKLGHLLTISNLLFDKHVVEFRPYVLDEKRHPHVSFPYRFALEEVSHQQWNLSLFVSNDAINYIWLQKVAFPRLLKWFADNGERKNITISHRLVNVEDYSQFYCEIKNKWGQQIAATWAERTNPQKFVYEDCAIAAYLITYWRQKGLSPQRFCDIGCGNGLLVHLLQRMKINGYGIDLRQRKIWTKFAETDLREKTLNPKEDLLSDSDFLIGNHTDELTPWIPIMAARSRSNFFLLPCCPFDFYSRFQKKCGMATTSVYSSYLLFIRDICLRLGYCVEEDRLKIPSTKRYCFLCTVPAGGLVENVENVINNMLAHTNLSNFLPRKKVENIKNCARFSRGFQQALTTKIFNHLFELSPNKATVCWSKGRSCSLKEIADLLNEEEKAQLRNSDGGLQTFLKNQHQIFKIVKGSVSIRNWAEEGSRRVEEKLRTRDCWFHKYHPSGCPLSEDCSYKH</sequence>
<evidence type="ECO:0000259" key="16">
    <source>
        <dbReference type="PROSITE" id="PS50102"/>
    </source>
</evidence>
<protein>
    <recommendedName>
        <fullName evidence="5">Probable tRNA (uracil-O(2)-)-methyltransferase</fullName>
        <ecNumber evidence="4">2.1.1.211</ecNumber>
    </recommendedName>
</protein>
<evidence type="ECO:0000256" key="4">
    <source>
        <dbReference type="ARBA" id="ARBA00012795"/>
    </source>
</evidence>
<dbReference type="Gene3D" id="3.30.70.330">
    <property type="match status" value="2"/>
</dbReference>
<feature type="domain" description="RRM" evidence="16">
    <location>
        <begin position="8"/>
        <end position="90"/>
    </location>
</feature>
<comment type="function">
    <text evidence="1">Probable adenosyl-L-methionine (AdoMet)-dependent tRNA (uracil-O(2)-)-methyltransferase.</text>
</comment>
<dbReference type="InterPro" id="IPR000571">
    <property type="entry name" value="Znf_CCCH"/>
</dbReference>
<keyword evidence="10" id="KW-0819">tRNA processing</keyword>
<keyword evidence="12" id="KW-0694">RNA-binding</keyword>
<dbReference type="GO" id="GO:0005737">
    <property type="term" value="C:cytoplasm"/>
    <property type="evidence" value="ECO:0007669"/>
    <property type="project" value="UniProtKB-SubCell"/>
</dbReference>
<organism evidence="18 19">
    <name type="scientific">Loa loa</name>
    <name type="common">Eye worm</name>
    <name type="synonym">Filaria loa</name>
    <dbReference type="NCBI Taxonomy" id="7209"/>
    <lineage>
        <taxon>Eukaryota</taxon>
        <taxon>Metazoa</taxon>
        <taxon>Ecdysozoa</taxon>
        <taxon>Nematoda</taxon>
        <taxon>Chromadorea</taxon>
        <taxon>Rhabditida</taxon>
        <taxon>Spirurina</taxon>
        <taxon>Spiruromorpha</taxon>
        <taxon>Filarioidea</taxon>
        <taxon>Onchocercidae</taxon>
        <taxon>Loa</taxon>
    </lineage>
</organism>
<evidence type="ECO:0000256" key="15">
    <source>
        <dbReference type="SAM" id="MobiDB-lite"/>
    </source>
</evidence>
<evidence type="ECO:0000256" key="1">
    <source>
        <dbReference type="ARBA" id="ARBA00002778"/>
    </source>
</evidence>
<feature type="zinc finger region" description="C3H1-type" evidence="13">
    <location>
        <begin position="834"/>
        <end position="860"/>
    </location>
</feature>
<dbReference type="PANTHER" id="PTHR21210">
    <property type="entry name" value="TRNA (URACIL-O(2)-)-METHYLTRANSFERASE-RELATED"/>
    <property type="match status" value="1"/>
</dbReference>
<keyword evidence="7" id="KW-0489">Methyltransferase</keyword>
<feature type="region of interest" description="Disordered" evidence="15">
    <location>
        <begin position="223"/>
        <end position="249"/>
    </location>
</feature>
<dbReference type="InterPro" id="IPR000504">
    <property type="entry name" value="RRM_dom"/>
</dbReference>
<feature type="compositionally biased region" description="Pro residues" evidence="15">
    <location>
        <begin position="226"/>
        <end position="235"/>
    </location>
</feature>
<proteinExistence type="inferred from homology"/>
<feature type="domain" description="C3H1-type" evidence="17">
    <location>
        <begin position="834"/>
        <end position="860"/>
    </location>
</feature>
<dbReference type="Gene3D" id="3.40.50.150">
    <property type="entry name" value="Vaccinia Virus protein VP39"/>
    <property type="match status" value="1"/>
</dbReference>
<dbReference type="eggNOG" id="KOG3790">
    <property type="taxonomic scope" value="Eukaryota"/>
</dbReference>
<dbReference type="Proteomes" id="UP000095285">
    <property type="component" value="Unassembled WGS sequence"/>
</dbReference>
<dbReference type="SMART" id="SM00360">
    <property type="entry name" value="RRM"/>
    <property type="match status" value="2"/>
</dbReference>
<feature type="coiled-coil region" evidence="14">
    <location>
        <begin position="181"/>
        <end position="216"/>
    </location>
</feature>
<dbReference type="InterPro" id="IPR012677">
    <property type="entry name" value="Nucleotide-bd_a/b_plait_sf"/>
</dbReference>
<reference evidence="19" key="2">
    <citation type="submission" date="2016-11" db="UniProtKB">
        <authorList>
            <consortium name="WormBaseParasite"/>
        </authorList>
    </citation>
    <scope>IDENTIFICATION</scope>
</reference>
<dbReference type="GO" id="GO:0008270">
    <property type="term" value="F:zinc ion binding"/>
    <property type="evidence" value="ECO:0007669"/>
    <property type="project" value="UniProtKB-KW"/>
</dbReference>
<dbReference type="Pfam" id="PF07757">
    <property type="entry name" value="AdoMet_MTase"/>
    <property type="match status" value="1"/>
</dbReference>
<dbReference type="PANTHER" id="PTHR21210:SF0">
    <property type="entry name" value="TRNA (URACIL-O(2)-)-METHYLTRANSFERASE-RELATED"/>
    <property type="match status" value="1"/>
</dbReference>
<accession>A0A1I7VLZ1</accession>
<keyword evidence="18" id="KW-1185">Reference proteome</keyword>
<comment type="catalytic activity">
    <reaction evidence="11">
        <text>uridine(44) in tRNA(Ser) + S-adenosyl-L-methionine = 2'-O-methyluridine(44) in tRNA(Ser) + S-adenosyl-L-homocysteine + H(+)</text>
        <dbReference type="Rhea" id="RHEA:43100"/>
        <dbReference type="Rhea" id="RHEA-COMP:10339"/>
        <dbReference type="Rhea" id="RHEA-COMP:10340"/>
        <dbReference type="ChEBI" id="CHEBI:15378"/>
        <dbReference type="ChEBI" id="CHEBI:57856"/>
        <dbReference type="ChEBI" id="CHEBI:59789"/>
        <dbReference type="ChEBI" id="CHEBI:65315"/>
        <dbReference type="ChEBI" id="CHEBI:74478"/>
        <dbReference type="EC" id="2.1.1.211"/>
    </reaction>
</comment>
<comment type="similarity">
    <text evidence="3">Belongs to the TRM44 family.</text>
</comment>
<keyword evidence="6" id="KW-0963">Cytoplasm</keyword>
<keyword evidence="9" id="KW-0949">S-adenosyl-L-methionine</keyword>
<keyword evidence="13" id="KW-0479">Metal-binding</keyword>
<dbReference type="GO" id="GO:0003723">
    <property type="term" value="F:RNA binding"/>
    <property type="evidence" value="ECO:0007669"/>
    <property type="project" value="UniProtKB-UniRule"/>
</dbReference>
<evidence type="ECO:0000256" key="13">
    <source>
        <dbReference type="PROSITE-ProRule" id="PRU00723"/>
    </source>
</evidence>
<dbReference type="WBParaSite" id="EN70_4041">
    <property type="protein sequence ID" value="EN70_4041"/>
    <property type="gene ID" value="EN70_4041"/>
</dbReference>
<evidence type="ECO:0000256" key="10">
    <source>
        <dbReference type="ARBA" id="ARBA00022694"/>
    </source>
</evidence>
<evidence type="ECO:0000256" key="7">
    <source>
        <dbReference type="ARBA" id="ARBA00022603"/>
    </source>
</evidence>
<evidence type="ECO:0000256" key="9">
    <source>
        <dbReference type="ARBA" id="ARBA00022691"/>
    </source>
</evidence>
<evidence type="ECO:0000256" key="14">
    <source>
        <dbReference type="SAM" id="Coils"/>
    </source>
</evidence>
<dbReference type="SUPFAM" id="SSF54928">
    <property type="entry name" value="RNA-binding domain, RBD"/>
    <property type="match status" value="2"/>
</dbReference>
<dbReference type="AlphaFoldDB" id="A0A1I7VLZ1"/>
<keyword evidence="14" id="KW-0175">Coiled coil</keyword>
<evidence type="ECO:0000313" key="18">
    <source>
        <dbReference type="Proteomes" id="UP000095285"/>
    </source>
</evidence>
<evidence type="ECO:0000256" key="2">
    <source>
        <dbReference type="ARBA" id="ARBA00004496"/>
    </source>
</evidence>
<dbReference type="GO" id="GO:0141101">
    <property type="term" value="F:tRNA(Ser) (uridine(44)-2'-O-)-methyltransferase activity"/>
    <property type="evidence" value="ECO:0007669"/>
    <property type="project" value="UniProtKB-EC"/>
</dbReference>
<evidence type="ECO:0000256" key="5">
    <source>
        <dbReference type="ARBA" id="ARBA00018325"/>
    </source>
</evidence>
<dbReference type="InterPro" id="IPR035979">
    <property type="entry name" value="RBD_domain_sf"/>
</dbReference>
<dbReference type="InterPro" id="IPR029063">
    <property type="entry name" value="SAM-dependent_MTases_sf"/>
</dbReference>
<dbReference type="GO" id="GO:0030488">
    <property type="term" value="P:tRNA methylation"/>
    <property type="evidence" value="ECO:0007669"/>
    <property type="project" value="TreeGrafter"/>
</dbReference>
<dbReference type="Pfam" id="PF00076">
    <property type="entry name" value="RRM_1"/>
    <property type="match status" value="1"/>
</dbReference>
<reference evidence="18" key="1">
    <citation type="submission" date="2012-04" db="EMBL/GenBank/DDBJ databases">
        <title>The Genome Sequence of Loa loa.</title>
        <authorList>
            <consortium name="The Broad Institute Genome Sequencing Platform"/>
            <consortium name="Broad Institute Genome Sequencing Center for Infectious Disease"/>
            <person name="Nutman T.B."/>
            <person name="Fink D.L."/>
            <person name="Russ C."/>
            <person name="Young S."/>
            <person name="Zeng Q."/>
            <person name="Gargeya S."/>
            <person name="Alvarado L."/>
            <person name="Berlin A."/>
            <person name="Chapman S.B."/>
            <person name="Chen Z."/>
            <person name="Freedman E."/>
            <person name="Gellesch M."/>
            <person name="Goldberg J."/>
            <person name="Griggs A."/>
            <person name="Gujja S."/>
            <person name="Heilman E.R."/>
            <person name="Heiman D."/>
            <person name="Howarth C."/>
            <person name="Mehta T."/>
            <person name="Neiman D."/>
            <person name="Pearson M."/>
            <person name="Roberts A."/>
            <person name="Saif S."/>
            <person name="Shea T."/>
            <person name="Shenoy N."/>
            <person name="Sisk P."/>
            <person name="Stolte C."/>
            <person name="Sykes S."/>
            <person name="White J."/>
            <person name="Yandava C."/>
            <person name="Haas B."/>
            <person name="Henn M.R."/>
            <person name="Nusbaum C."/>
            <person name="Birren B."/>
        </authorList>
    </citation>
    <scope>NUCLEOTIDE SEQUENCE [LARGE SCALE GENOMIC DNA]</scope>
</reference>
<evidence type="ECO:0000259" key="17">
    <source>
        <dbReference type="PROSITE" id="PS50103"/>
    </source>
</evidence>
<dbReference type="STRING" id="7209.A0A1I7VLZ1"/>
<keyword evidence="13" id="KW-0863">Zinc-finger</keyword>
<evidence type="ECO:0000313" key="19">
    <source>
        <dbReference type="WBParaSite" id="EN70_4041"/>
    </source>
</evidence>
<evidence type="ECO:0000256" key="6">
    <source>
        <dbReference type="ARBA" id="ARBA00022490"/>
    </source>
</evidence>
<keyword evidence="13" id="KW-0862">Zinc</keyword>
<dbReference type="PROSITE" id="PS50103">
    <property type="entry name" value="ZF_C3H1"/>
    <property type="match status" value="1"/>
</dbReference>
<evidence type="ECO:0000256" key="12">
    <source>
        <dbReference type="PROSITE-ProRule" id="PRU00176"/>
    </source>
</evidence>
<dbReference type="PROSITE" id="PS50102">
    <property type="entry name" value="RRM"/>
    <property type="match status" value="1"/>
</dbReference>
<evidence type="ECO:0000256" key="8">
    <source>
        <dbReference type="ARBA" id="ARBA00022679"/>
    </source>
</evidence>
<name>A0A1I7VLZ1_LOALO</name>
<dbReference type="EC" id="2.1.1.211" evidence="4"/>
<dbReference type="SUPFAM" id="SSF53335">
    <property type="entry name" value="S-adenosyl-L-methionine-dependent methyltransferases"/>
    <property type="match status" value="1"/>
</dbReference>
<keyword evidence="8" id="KW-0808">Transferase</keyword>
<evidence type="ECO:0000256" key="3">
    <source>
        <dbReference type="ARBA" id="ARBA00009056"/>
    </source>
</evidence>
<dbReference type="InterPro" id="IPR011671">
    <property type="entry name" value="tRNA_uracil_MeTrfase"/>
</dbReference>
<comment type="subcellular location">
    <subcellularLocation>
        <location evidence="2">Cytoplasm</location>
    </subcellularLocation>
</comment>
<evidence type="ECO:0000256" key="11">
    <source>
        <dbReference type="ARBA" id="ARBA00047957"/>
    </source>
</evidence>